<dbReference type="EMBL" id="AMZH03021204">
    <property type="protein sequence ID" value="RRT38447.1"/>
    <property type="molecule type" value="Genomic_DNA"/>
</dbReference>
<protein>
    <submittedName>
        <fullName evidence="1">Uncharacterized protein</fullName>
    </submittedName>
</protein>
<dbReference type="Proteomes" id="UP000287651">
    <property type="component" value="Unassembled WGS sequence"/>
</dbReference>
<reference evidence="1 2" key="1">
    <citation type="journal article" date="2014" name="Agronomy (Basel)">
        <title>A Draft Genome Sequence for Ensete ventricosum, the Drought-Tolerant Tree Against Hunger.</title>
        <authorList>
            <person name="Harrison J."/>
            <person name="Moore K.A."/>
            <person name="Paszkiewicz K."/>
            <person name="Jones T."/>
            <person name="Grant M."/>
            <person name="Ambacheew D."/>
            <person name="Muzemil S."/>
            <person name="Studholme D.J."/>
        </authorList>
    </citation>
    <scope>NUCLEOTIDE SEQUENCE [LARGE SCALE GENOMIC DNA]</scope>
</reference>
<evidence type="ECO:0000313" key="1">
    <source>
        <dbReference type="EMBL" id="RRT38447.1"/>
    </source>
</evidence>
<name>A0A426XG26_ENSVE</name>
<sequence length="113" mass="13244">MCTALYRVVPSIGPVFTRNRSKKREKRREKTRENLEIRRCSLDPDPRPLASRRFMGRIFSGRGEKKMTFLLPTQGARSSRRGFTGRFLHGKYRCTVSYQPEFDMPVRYGDAKP</sequence>
<dbReference type="AlphaFoldDB" id="A0A426XG26"/>
<organism evidence="1 2">
    <name type="scientific">Ensete ventricosum</name>
    <name type="common">Abyssinian banana</name>
    <name type="synonym">Musa ensete</name>
    <dbReference type="NCBI Taxonomy" id="4639"/>
    <lineage>
        <taxon>Eukaryota</taxon>
        <taxon>Viridiplantae</taxon>
        <taxon>Streptophyta</taxon>
        <taxon>Embryophyta</taxon>
        <taxon>Tracheophyta</taxon>
        <taxon>Spermatophyta</taxon>
        <taxon>Magnoliopsida</taxon>
        <taxon>Liliopsida</taxon>
        <taxon>Zingiberales</taxon>
        <taxon>Musaceae</taxon>
        <taxon>Ensete</taxon>
    </lineage>
</organism>
<accession>A0A426XG26</accession>
<proteinExistence type="predicted"/>
<gene>
    <name evidence="1" type="ORF">B296_00059101</name>
</gene>
<evidence type="ECO:0000313" key="2">
    <source>
        <dbReference type="Proteomes" id="UP000287651"/>
    </source>
</evidence>
<comment type="caution">
    <text evidence="1">The sequence shown here is derived from an EMBL/GenBank/DDBJ whole genome shotgun (WGS) entry which is preliminary data.</text>
</comment>